<dbReference type="Pfam" id="PF00378">
    <property type="entry name" value="ECH_1"/>
    <property type="match status" value="1"/>
</dbReference>
<dbReference type="RefSeq" id="WP_191867077.1">
    <property type="nucleotide sequence ID" value="NZ_BMZC01000015.1"/>
</dbReference>
<dbReference type="SUPFAM" id="SSF51735">
    <property type="entry name" value="NAD(P)-binding Rossmann-fold domains"/>
    <property type="match status" value="1"/>
</dbReference>
<evidence type="ECO:0000256" key="9">
    <source>
        <dbReference type="ARBA" id="ARBA00023140"/>
    </source>
</evidence>
<dbReference type="UniPathway" id="UPA00659"/>
<keyword evidence="12" id="KW-0511">Multifunctional enzyme</keyword>
<dbReference type="Pfam" id="PF02737">
    <property type="entry name" value="3HCDH_N"/>
    <property type="match status" value="1"/>
</dbReference>
<feature type="domain" description="3-hydroxyacyl-CoA dehydrogenase C-terminal" evidence="15">
    <location>
        <begin position="606"/>
        <end position="691"/>
    </location>
</feature>
<dbReference type="InterPro" id="IPR008927">
    <property type="entry name" value="6-PGluconate_DH-like_C_sf"/>
</dbReference>
<evidence type="ECO:0000256" key="8">
    <source>
        <dbReference type="ARBA" id="ARBA00023098"/>
    </source>
</evidence>
<evidence type="ECO:0000256" key="1">
    <source>
        <dbReference type="ARBA" id="ARBA00004275"/>
    </source>
</evidence>
<dbReference type="EMBL" id="BMZC01000015">
    <property type="protein sequence ID" value="GGZ78798.1"/>
    <property type="molecule type" value="Genomic_DNA"/>
</dbReference>
<dbReference type="PROSITE" id="PS00166">
    <property type="entry name" value="ENOYL_COA_HYDRATASE"/>
    <property type="match status" value="1"/>
</dbReference>
<dbReference type="GO" id="GO:0016853">
    <property type="term" value="F:isomerase activity"/>
    <property type="evidence" value="ECO:0007669"/>
    <property type="project" value="UniProtKB-KW"/>
</dbReference>
<keyword evidence="6" id="KW-0560">Oxidoreductase</keyword>
<evidence type="ECO:0000256" key="7">
    <source>
        <dbReference type="ARBA" id="ARBA00023027"/>
    </source>
</evidence>
<protein>
    <submittedName>
        <fullName evidence="17">3-hydroxyacyl-CoA dehydrogenase</fullName>
    </submittedName>
</protein>
<dbReference type="PANTHER" id="PTHR23309">
    <property type="entry name" value="3-HYDROXYACYL-COA DEHYROGENASE"/>
    <property type="match status" value="1"/>
</dbReference>
<keyword evidence="10" id="KW-0413">Isomerase</keyword>
<keyword evidence="4" id="KW-0276">Fatty acid metabolism</keyword>
<sequence>MSVVEYECVGDIGLLTLNNAPVNALSHSLRSGIVDALRMASLDQSKAIIIVGNGAMFCAGADIKEFSQTPQAPSLVDVTECIENMQKPVIAAIHGNALGGGLELALACHYRCALASAKLGLPEVKLGILPGAGGTQRAPRIIGLEHAFTLITSGNPCKAEKALSIGLIDHLVEHDQDLVAAAQKYAQQVLNEGLPIRRSSQSPIDKQNIDSDWFDKKRAELSKRARGQIAPQHIVDCLEKALNAEFVEGMQFEREAFLNCVTSEQAKAMRHLFFAQRLAAKVKGVSPDTSKRPIKSVAIIGAGTMGGGIAMNFANVGIPVTLLELSAESLTKGLQLIEKNYAISVSKGRLSESQKAQRLALISGSTSYQELNQVDLVIEAVFEDVEIKKQVFRKLDEVCKVGAILATNTSYQDVDAIAQVTKRPQDVIGLHFFSPANVMKLLEVVRGAQTADDVITTSMALATTIAKIPVLSGVCYGFIGNRLLSVYLRQSQLCLLHGATPEQVDSAMTNWGAAMGPLAMNDLAGIDIGFKARQGLSDDKKGSPEVYAIADAMYHAGRLGQKTAVGYYRYDPETRARINDPDALAIIEAQSAKFGIPRNAQTEQEILNRMIIALVNEGANVLHDGIAQRSSDIDLVYIFGYGFPAYRGGPMHYADSIGTKKVFEMVCDFASKFGNTYWTPSPLLKELAEKNLSFSDWDAQQSNSK</sequence>
<dbReference type="Gene3D" id="3.90.226.10">
    <property type="entry name" value="2-enoyl-CoA Hydratase, Chain A, domain 1"/>
    <property type="match status" value="1"/>
</dbReference>
<keyword evidence="7" id="KW-0520">NAD</keyword>
<dbReference type="GO" id="GO:0070403">
    <property type="term" value="F:NAD+ binding"/>
    <property type="evidence" value="ECO:0007669"/>
    <property type="project" value="InterPro"/>
</dbReference>
<reference evidence="17" key="2">
    <citation type="submission" date="2020-09" db="EMBL/GenBank/DDBJ databases">
        <authorList>
            <person name="Sun Q."/>
            <person name="Kim S."/>
        </authorList>
    </citation>
    <scope>NUCLEOTIDE SEQUENCE</scope>
    <source>
        <strain evidence="17">KCTC 32337</strain>
    </source>
</reference>
<dbReference type="Gene3D" id="1.10.1040.50">
    <property type="match status" value="1"/>
</dbReference>
<keyword evidence="9" id="KW-0576">Peroxisome</keyword>
<keyword evidence="8" id="KW-0443">Lipid metabolism</keyword>
<evidence type="ECO:0000256" key="4">
    <source>
        <dbReference type="ARBA" id="ARBA00022832"/>
    </source>
</evidence>
<evidence type="ECO:0000256" key="2">
    <source>
        <dbReference type="ARBA" id="ARBA00005005"/>
    </source>
</evidence>
<evidence type="ECO:0000313" key="17">
    <source>
        <dbReference type="EMBL" id="GGZ78798.1"/>
    </source>
</evidence>
<gene>
    <name evidence="17" type="ORF">GCM10011274_40990</name>
</gene>
<evidence type="ECO:0000256" key="5">
    <source>
        <dbReference type="ARBA" id="ARBA00022963"/>
    </source>
</evidence>
<comment type="similarity">
    <text evidence="3">In the N-terminal section; belongs to the enoyl-CoA hydratase/isomerase family.</text>
</comment>
<dbReference type="GO" id="GO:0006635">
    <property type="term" value="P:fatty acid beta-oxidation"/>
    <property type="evidence" value="ECO:0007669"/>
    <property type="project" value="UniProtKB-UniPathway"/>
</dbReference>
<dbReference type="CDD" id="cd06558">
    <property type="entry name" value="crotonase-like"/>
    <property type="match status" value="1"/>
</dbReference>
<dbReference type="Proteomes" id="UP000622604">
    <property type="component" value="Unassembled WGS sequence"/>
</dbReference>
<dbReference type="AlphaFoldDB" id="A0A8H9IGI3"/>
<organism evidence="17 18">
    <name type="scientific">Paraglaciecola chathamensis</name>
    <dbReference type="NCBI Taxonomy" id="368405"/>
    <lineage>
        <taxon>Bacteria</taxon>
        <taxon>Pseudomonadati</taxon>
        <taxon>Pseudomonadota</taxon>
        <taxon>Gammaproteobacteria</taxon>
        <taxon>Alteromonadales</taxon>
        <taxon>Alteromonadaceae</taxon>
        <taxon>Paraglaciecola</taxon>
    </lineage>
</organism>
<comment type="catalytic activity">
    <reaction evidence="13">
        <text>a (3S)-3-hydroxyacyl-CoA + NAD(+) = a 3-oxoacyl-CoA + NADH + H(+)</text>
        <dbReference type="Rhea" id="RHEA:22432"/>
        <dbReference type="ChEBI" id="CHEBI:15378"/>
        <dbReference type="ChEBI" id="CHEBI:57318"/>
        <dbReference type="ChEBI" id="CHEBI:57540"/>
        <dbReference type="ChEBI" id="CHEBI:57945"/>
        <dbReference type="ChEBI" id="CHEBI:90726"/>
        <dbReference type="EC" id="1.1.1.35"/>
    </reaction>
</comment>
<dbReference type="FunFam" id="3.40.50.720:FF:000009">
    <property type="entry name" value="Fatty oxidation complex, alpha subunit"/>
    <property type="match status" value="1"/>
</dbReference>
<proteinExistence type="inferred from homology"/>
<reference evidence="17" key="1">
    <citation type="journal article" date="2014" name="Int. J. Syst. Evol. Microbiol.">
        <title>Complete genome sequence of Corynebacterium casei LMG S-19264T (=DSM 44701T), isolated from a smear-ripened cheese.</title>
        <authorList>
            <consortium name="US DOE Joint Genome Institute (JGI-PGF)"/>
            <person name="Walter F."/>
            <person name="Albersmeier A."/>
            <person name="Kalinowski J."/>
            <person name="Ruckert C."/>
        </authorList>
    </citation>
    <scope>NUCLEOTIDE SEQUENCE</scope>
    <source>
        <strain evidence="17">KCTC 32337</strain>
    </source>
</reference>
<dbReference type="InterPro" id="IPR029045">
    <property type="entry name" value="ClpP/crotonase-like_dom_sf"/>
</dbReference>
<dbReference type="SUPFAM" id="SSF48179">
    <property type="entry name" value="6-phosphogluconate dehydrogenase C-terminal domain-like"/>
    <property type="match status" value="2"/>
</dbReference>
<comment type="subcellular location">
    <subcellularLocation>
        <location evidence="1">Peroxisome</location>
    </subcellularLocation>
</comment>
<comment type="pathway">
    <text evidence="2">Lipid metabolism; fatty acid beta-oxidation.</text>
</comment>
<evidence type="ECO:0000256" key="3">
    <source>
        <dbReference type="ARBA" id="ARBA00008750"/>
    </source>
</evidence>
<dbReference type="InterPro" id="IPR006108">
    <property type="entry name" value="3HC_DH_C"/>
</dbReference>
<comment type="similarity">
    <text evidence="14">Belongs to the enoyl-CoA hydratase/isomerase family.</text>
</comment>
<evidence type="ECO:0000256" key="12">
    <source>
        <dbReference type="ARBA" id="ARBA00023268"/>
    </source>
</evidence>
<keyword evidence="11" id="KW-0456">Lyase</keyword>
<keyword evidence="5" id="KW-0442">Lipid degradation</keyword>
<comment type="caution">
    <text evidence="17">The sequence shown here is derived from an EMBL/GenBank/DDBJ whole genome shotgun (WGS) entry which is preliminary data.</text>
</comment>
<feature type="domain" description="3-hydroxyacyl-CoA dehydrogenase C-terminal" evidence="15">
    <location>
        <begin position="477"/>
        <end position="570"/>
    </location>
</feature>
<accession>A0A8H9IGI3</accession>
<feature type="domain" description="3-hydroxyacyl-CoA dehydrogenase NAD binding" evidence="16">
    <location>
        <begin position="296"/>
        <end position="471"/>
    </location>
</feature>
<evidence type="ECO:0000256" key="13">
    <source>
        <dbReference type="ARBA" id="ARBA00049556"/>
    </source>
</evidence>
<dbReference type="Gene3D" id="3.40.50.720">
    <property type="entry name" value="NAD(P)-binding Rossmann-like Domain"/>
    <property type="match status" value="1"/>
</dbReference>
<evidence type="ECO:0000256" key="6">
    <source>
        <dbReference type="ARBA" id="ARBA00023002"/>
    </source>
</evidence>
<evidence type="ECO:0000256" key="10">
    <source>
        <dbReference type="ARBA" id="ARBA00023235"/>
    </source>
</evidence>
<dbReference type="GO" id="GO:0004300">
    <property type="term" value="F:enoyl-CoA hydratase activity"/>
    <property type="evidence" value="ECO:0007669"/>
    <property type="project" value="UniProtKB-ARBA"/>
</dbReference>
<evidence type="ECO:0000259" key="15">
    <source>
        <dbReference type="Pfam" id="PF00725"/>
    </source>
</evidence>
<evidence type="ECO:0000313" key="18">
    <source>
        <dbReference type="Proteomes" id="UP000622604"/>
    </source>
</evidence>
<dbReference type="InterPro" id="IPR036291">
    <property type="entry name" value="NAD(P)-bd_dom_sf"/>
</dbReference>
<dbReference type="GO" id="GO:0003857">
    <property type="term" value="F:(3S)-3-hydroxyacyl-CoA dehydrogenase (NAD+) activity"/>
    <property type="evidence" value="ECO:0007669"/>
    <property type="project" value="UniProtKB-EC"/>
</dbReference>
<evidence type="ECO:0000259" key="16">
    <source>
        <dbReference type="Pfam" id="PF02737"/>
    </source>
</evidence>
<dbReference type="InterPro" id="IPR006176">
    <property type="entry name" value="3-OHacyl-CoA_DH_NAD-bd"/>
</dbReference>
<evidence type="ECO:0000256" key="14">
    <source>
        <dbReference type="RuleBase" id="RU003707"/>
    </source>
</evidence>
<dbReference type="InterPro" id="IPR018376">
    <property type="entry name" value="Enoyl-CoA_hyd/isom_CS"/>
</dbReference>
<name>A0A8H9IGI3_9ALTE</name>
<dbReference type="FunFam" id="1.10.1040.50:FF:000006">
    <property type="entry name" value="Peroxisomal bifunctional enzyme"/>
    <property type="match status" value="1"/>
</dbReference>
<dbReference type="InterPro" id="IPR001753">
    <property type="entry name" value="Enoyl-CoA_hydra/iso"/>
</dbReference>
<dbReference type="Pfam" id="PF00725">
    <property type="entry name" value="3HCDH"/>
    <property type="match status" value="2"/>
</dbReference>
<evidence type="ECO:0000256" key="11">
    <source>
        <dbReference type="ARBA" id="ARBA00023239"/>
    </source>
</evidence>
<dbReference type="SUPFAM" id="SSF52096">
    <property type="entry name" value="ClpP/crotonase"/>
    <property type="match status" value="1"/>
</dbReference>